<reference evidence="5 6" key="1">
    <citation type="submission" date="2020-08" db="EMBL/GenBank/DDBJ databases">
        <title>A Genomic Blueprint of the Chicken Gut Microbiome.</title>
        <authorList>
            <person name="Gilroy R."/>
            <person name="Ravi A."/>
            <person name="Getino M."/>
            <person name="Pursley I."/>
            <person name="Horton D.L."/>
            <person name="Alikhan N.-F."/>
            <person name="Baker D."/>
            <person name="Gharbi K."/>
            <person name="Hall N."/>
            <person name="Watson M."/>
            <person name="Adriaenssens E.M."/>
            <person name="Foster-Nyarko E."/>
            <person name="Jarju S."/>
            <person name="Secka A."/>
            <person name="Antonio M."/>
            <person name="Oren A."/>
            <person name="Chaudhuri R."/>
            <person name="La Ragione R.M."/>
            <person name="Hildebrand F."/>
            <person name="Pallen M.J."/>
        </authorList>
    </citation>
    <scope>NUCLEOTIDE SEQUENCE [LARGE SCALE GENOMIC DNA]</scope>
    <source>
        <strain evidence="5 6">Sa2BVA3</strain>
    </source>
</reference>
<name>A0ABR8UFH5_9GAMM</name>
<keyword evidence="3" id="KW-0472">Membrane</keyword>
<evidence type="ECO:0000256" key="2">
    <source>
        <dbReference type="SAM" id="MobiDB-lite"/>
    </source>
</evidence>
<evidence type="ECO:0000313" key="6">
    <source>
        <dbReference type="Proteomes" id="UP000647183"/>
    </source>
</evidence>
<keyword evidence="1" id="KW-0175">Coiled coil</keyword>
<feature type="region of interest" description="Disordered" evidence="2">
    <location>
        <begin position="547"/>
        <end position="583"/>
    </location>
</feature>
<keyword evidence="6" id="KW-1185">Reference proteome</keyword>
<evidence type="ECO:0000256" key="1">
    <source>
        <dbReference type="SAM" id="Coils"/>
    </source>
</evidence>
<dbReference type="Pfam" id="PF25800">
    <property type="entry name" value="FimV_N"/>
    <property type="match status" value="1"/>
</dbReference>
<protein>
    <recommendedName>
        <fullName evidence="4">FimV N-terminal domain-containing protein</fullName>
    </recommendedName>
</protein>
<dbReference type="InterPro" id="IPR020011">
    <property type="entry name" value="FimV_C"/>
</dbReference>
<organism evidence="5 6">
    <name type="scientific">Luteimonas colneyensis</name>
    <dbReference type="NCBI Taxonomy" id="2762230"/>
    <lineage>
        <taxon>Bacteria</taxon>
        <taxon>Pseudomonadati</taxon>
        <taxon>Pseudomonadota</taxon>
        <taxon>Gammaproteobacteria</taxon>
        <taxon>Lysobacterales</taxon>
        <taxon>Lysobacteraceae</taxon>
        <taxon>Luteimonas</taxon>
    </lineage>
</organism>
<feature type="region of interest" description="Disordered" evidence="2">
    <location>
        <begin position="339"/>
        <end position="363"/>
    </location>
</feature>
<feature type="compositionally biased region" description="Pro residues" evidence="2">
    <location>
        <begin position="214"/>
        <end position="230"/>
    </location>
</feature>
<feature type="compositionally biased region" description="Low complexity" evidence="2">
    <location>
        <begin position="346"/>
        <end position="356"/>
    </location>
</feature>
<dbReference type="InterPro" id="IPR038440">
    <property type="entry name" value="FimV_C_sf"/>
</dbReference>
<comment type="caution">
    <text evidence="5">The sequence shown here is derived from an EMBL/GenBank/DDBJ whole genome shotgun (WGS) entry which is preliminary data.</text>
</comment>
<dbReference type="EMBL" id="JACSQJ010000001">
    <property type="protein sequence ID" value="MBD7986786.1"/>
    <property type="molecule type" value="Genomic_DNA"/>
</dbReference>
<feature type="compositionally biased region" description="Low complexity" evidence="2">
    <location>
        <begin position="558"/>
        <end position="568"/>
    </location>
</feature>
<feature type="domain" description="FimV N-terminal" evidence="4">
    <location>
        <begin position="36"/>
        <end position="144"/>
    </location>
</feature>
<dbReference type="NCBIfam" id="TIGR03505">
    <property type="entry name" value="FimV_core"/>
    <property type="match status" value="1"/>
</dbReference>
<feature type="coiled-coil region" evidence="1">
    <location>
        <begin position="395"/>
        <end position="436"/>
    </location>
</feature>
<keyword evidence="3" id="KW-1133">Transmembrane helix</keyword>
<dbReference type="NCBIfam" id="TIGR03504">
    <property type="entry name" value="FimV_Cterm"/>
    <property type="match status" value="1"/>
</dbReference>
<evidence type="ECO:0000259" key="4">
    <source>
        <dbReference type="Pfam" id="PF25800"/>
    </source>
</evidence>
<dbReference type="InterPro" id="IPR020012">
    <property type="entry name" value="LysM_FimV"/>
</dbReference>
<dbReference type="Gene3D" id="1.20.58.2200">
    <property type="match status" value="1"/>
</dbReference>
<accession>A0ABR8UFH5</accession>
<dbReference type="Proteomes" id="UP000647183">
    <property type="component" value="Unassembled WGS sequence"/>
</dbReference>
<dbReference type="InterPro" id="IPR057840">
    <property type="entry name" value="FimV_N"/>
</dbReference>
<feature type="region of interest" description="Disordered" evidence="2">
    <location>
        <begin position="174"/>
        <end position="238"/>
    </location>
</feature>
<sequence length="648" mass="66326">MTGERVATTPRLKRAFLRAALCGLALVLFAGQALALGLGRIEVKSRAGQPLLAEIQVVSSDPAELDQLRARLASPETFRRIGLEAPDAVVSGLEFTVALDARGNPVIRVTSREPVTQPTLTFLVEVDWGQGRLVREYSALVDAPQTVSAPAQPAIQAPVAASSNTIVREPAAAAVGEAGDAPAGADATAEEAQPAAEEAEEAAPVTAEATPAPVAAPAPAPASVPAPAPAAAPMASGEYGPVKEGETLGEIAAALAGDGISREQAIVALFRANPQAFIADNLNLMRRGAVLRIPDRGDIAALDQREARALMREQIAAWRDMTRPAPQPDAAVADAAAPVGEGTGQGQATDGAAAADPARRTSDARLEIVPPSAGDGRQAGIRSGIQAGGEGEMLRQELQQELHQNQETLAARDAEVAELKARVADLERLQAQQAQLITMKDSELAAVQERLANAPASTGEAEADAAVADAGGLPWAWIGLGLLVAVLGAWLLMRRAPKAAARPRFDTATLAAAAPRRVDAAVKPEAPAAAPATPTWHAADAAPMEVPRETAPVPATPSAGAVAEAESAAVHHDAPGDTAPNTDDAAAADAALIASLNPAPGGSERIELARAYLDLGDTETARDLLREVAEAGNPAARAEASRLLDGIA</sequence>
<feature type="compositionally biased region" description="Low complexity" evidence="2">
    <location>
        <begin position="174"/>
        <end position="213"/>
    </location>
</feature>
<evidence type="ECO:0000313" key="5">
    <source>
        <dbReference type="EMBL" id="MBD7986786.1"/>
    </source>
</evidence>
<evidence type="ECO:0000256" key="3">
    <source>
        <dbReference type="SAM" id="Phobius"/>
    </source>
</evidence>
<keyword evidence="3" id="KW-0812">Transmembrane</keyword>
<feature type="transmembrane region" description="Helical" evidence="3">
    <location>
        <begin position="475"/>
        <end position="493"/>
    </location>
</feature>
<gene>
    <name evidence="5" type="ORF">H9645_01935</name>
</gene>
<proteinExistence type="predicted"/>